<feature type="region of interest" description="Disordered" evidence="1">
    <location>
        <begin position="1"/>
        <end position="108"/>
    </location>
</feature>
<feature type="compositionally biased region" description="Polar residues" evidence="1">
    <location>
        <begin position="188"/>
        <end position="199"/>
    </location>
</feature>
<dbReference type="EMBL" id="GL377307">
    <property type="protein sequence ID" value="EFI96509.1"/>
    <property type="molecule type" value="Genomic_DNA"/>
</dbReference>
<organism evidence="3">
    <name type="scientific">Schizophyllum commune (strain H4-8 / FGSC 9210)</name>
    <name type="common">Split gill fungus</name>
    <dbReference type="NCBI Taxonomy" id="578458"/>
    <lineage>
        <taxon>Eukaryota</taxon>
        <taxon>Fungi</taxon>
        <taxon>Dikarya</taxon>
        <taxon>Basidiomycota</taxon>
        <taxon>Agaricomycotina</taxon>
        <taxon>Agaricomycetes</taxon>
        <taxon>Agaricomycetidae</taxon>
        <taxon>Agaricales</taxon>
        <taxon>Schizophyllaceae</taxon>
        <taxon>Schizophyllum</taxon>
    </lineage>
</organism>
<dbReference type="InParanoid" id="D8Q7Y4"/>
<accession>D8Q7Y4</accession>
<reference evidence="2 3" key="1">
    <citation type="journal article" date="2010" name="Nat. Biotechnol.">
        <title>Genome sequence of the model mushroom Schizophyllum commune.</title>
        <authorList>
            <person name="Ohm R.A."/>
            <person name="de Jong J.F."/>
            <person name="Lugones L.G."/>
            <person name="Aerts A."/>
            <person name="Kothe E."/>
            <person name="Stajich J.E."/>
            <person name="de Vries R.P."/>
            <person name="Record E."/>
            <person name="Levasseur A."/>
            <person name="Baker S.E."/>
            <person name="Bartholomew K.A."/>
            <person name="Coutinho P.M."/>
            <person name="Erdmann S."/>
            <person name="Fowler T.J."/>
            <person name="Gathman A.C."/>
            <person name="Lombard V."/>
            <person name="Henrissat B."/>
            <person name="Knabe N."/>
            <person name="Kuees U."/>
            <person name="Lilly W.W."/>
            <person name="Lindquist E."/>
            <person name="Lucas S."/>
            <person name="Magnuson J.K."/>
            <person name="Piumi F."/>
            <person name="Raudaskoski M."/>
            <person name="Salamov A."/>
            <person name="Schmutz J."/>
            <person name="Schwarze F.W.M.R."/>
            <person name="vanKuyk P.A."/>
            <person name="Horton J.S."/>
            <person name="Grigoriev I.V."/>
            <person name="Woesten H.A.B."/>
        </authorList>
    </citation>
    <scope>NUCLEOTIDE SEQUENCE [LARGE SCALE GENOMIC DNA]</scope>
    <source>
        <strain evidence="3">H4-8 / FGSC 9210</strain>
    </source>
</reference>
<feature type="region of interest" description="Disordered" evidence="1">
    <location>
        <begin position="160"/>
        <end position="199"/>
    </location>
</feature>
<gene>
    <name evidence="2" type="ORF">SCHCODRAFT_85402</name>
</gene>
<protein>
    <submittedName>
        <fullName evidence="2">Expressed protein</fullName>
    </submittedName>
</protein>
<evidence type="ECO:0000313" key="3">
    <source>
        <dbReference type="Proteomes" id="UP000007431"/>
    </source>
</evidence>
<feature type="compositionally biased region" description="Polar residues" evidence="1">
    <location>
        <begin position="1"/>
        <end position="16"/>
    </location>
</feature>
<dbReference type="OrthoDB" id="10477234at2759"/>
<evidence type="ECO:0000256" key="1">
    <source>
        <dbReference type="SAM" id="MobiDB-lite"/>
    </source>
</evidence>
<keyword evidence="3" id="KW-1185">Reference proteome</keyword>
<sequence length="237" mass="26227">MNDTTPIATTDASNPSKKPKLVSEAHSSAEEDDDYEELYGNLPPRPPARLRATPPKPSPTWKEVYGGEYSDEDEEDEEQRPTALEPQQRTRSPSQDPQPSHLSPQATLPDQLVTVVYADCEPVYPRPVDARLRSTLSVLDVALSQSAIGKQSLAASAPYDVERAPTRLPTRSPTYSPALPPSNDQEEGAQSLQHDTASQRSAEFHMEATDLVSVLVEQNAMERAKNQRLTEDVAYYR</sequence>
<name>D8Q7Y4_SCHCM</name>
<feature type="compositionally biased region" description="Acidic residues" evidence="1">
    <location>
        <begin position="69"/>
        <end position="78"/>
    </location>
</feature>
<proteinExistence type="predicted"/>
<dbReference type="AlphaFoldDB" id="D8Q7Y4"/>
<evidence type="ECO:0000313" key="2">
    <source>
        <dbReference type="EMBL" id="EFI96509.1"/>
    </source>
</evidence>
<dbReference type="KEGG" id="scm:SCHCO_02628638"/>
<feature type="non-terminal residue" evidence="2">
    <location>
        <position position="237"/>
    </location>
</feature>
<dbReference type="GeneID" id="9586824"/>
<feature type="compositionally biased region" description="Polar residues" evidence="1">
    <location>
        <begin position="85"/>
        <end position="108"/>
    </location>
</feature>
<dbReference type="HOGENOM" id="CLU_1173106_0_0_1"/>
<dbReference type="VEuPathDB" id="FungiDB:SCHCODRAFT_02628638"/>
<dbReference type="Proteomes" id="UP000007431">
    <property type="component" value="Unassembled WGS sequence"/>
</dbReference>